<evidence type="ECO:0000256" key="4">
    <source>
        <dbReference type="ARBA" id="ARBA00023014"/>
    </source>
</evidence>
<keyword evidence="4" id="KW-0411">Iron-sulfur</keyword>
<evidence type="ECO:0000313" key="6">
    <source>
        <dbReference type="EMBL" id="WNM62424.1"/>
    </source>
</evidence>
<dbReference type="EMBL" id="CP116968">
    <property type="protein sequence ID" value="WNM62424.1"/>
    <property type="molecule type" value="Genomic_DNA"/>
</dbReference>
<protein>
    <submittedName>
        <fullName evidence="6">Rieske (2Fe-2S) protein</fullName>
    </submittedName>
</protein>
<dbReference type="PROSITE" id="PS51296">
    <property type="entry name" value="RIESKE"/>
    <property type="match status" value="1"/>
</dbReference>
<reference evidence="6 7" key="1">
    <citation type="submission" date="2023-01" db="EMBL/GenBank/DDBJ databases">
        <title>Cultivation and genomic characterization of new, ubiquitous marine nitrite-oxidizing bacteria from the Nitrospirales.</title>
        <authorList>
            <person name="Mueller A.J."/>
            <person name="Daebeler A."/>
            <person name="Herbold C.W."/>
            <person name="Kirkegaard R.H."/>
            <person name="Daims H."/>
        </authorList>
    </citation>
    <scope>NUCLEOTIDE SEQUENCE [LARGE SCALE GENOMIC DNA]</scope>
    <source>
        <strain evidence="6 7">DK</strain>
    </source>
</reference>
<dbReference type="GO" id="GO:0051537">
    <property type="term" value="F:2 iron, 2 sulfur cluster binding"/>
    <property type="evidence" value="ECO:0007669"/>
    <property type="project" value="UniProtKB-KW"/>
</dbReference>
<organism evidence="6 7">
    <name type="scientific">Candidatus Nitrospira neomarina</name>
    <dbReference type="NCBI Taxonomy" id="3020899"/>
    <lineage>
        <taxon>Bacteria</taxon>
        <taxon>Pseudomonadati</taxon>
        <taxon>Nitrospirota</taxon>
        <taxon>Nitrospiria</taxon>
        <taxon>Nitrospirales</taxon>
        <taxon>Nitrospiraceae</taxon>
        <taxon>Nitrospira</taxon>
    </lineage>
</organism>
<proteinExistence type="predicted"/>
<keyword evidence="7" id="KW-1185">Reference proteome</keyword>
<keyword evidence="2" id="KW-0479">Metal-binding</keyword>
<dbReference type="Pfam" id="PF00355">
    <property type="entry name" value="Rieske"/>
    <property type="match status" value="1"/>
</dbReference>
<dbReference type="InterPro" id="IPR017941">
    <property type="entry name" value="Rieske_2Fe-2S"/>
</dbReference>
<dbReference type="Gene3D" id="2.102.10.10">
    <property type="entry name" value="Rieske [2Fe-2S] iron-sulphur domain"/>
    <property type="match status" value="1"/>
</dbReference>
<keyword evidence="3" id="KW-0408">Iron</keyword>
<dbReference type="KEGG" id="nneo:PQG83_01385"/>
<evidence type="ECO:0000256" key="2">
    <source>
        <dbReference type="ARBA" id="ARBA00022723"/>
    </source>
</evidence>
<evidence type="ECO:0000256" key="3">
    <source>
        <dbReference type="ARBA" id="ARBA00023004"/>
    </source>
</evidence>
<keyword evidence="1" id="KW-0001">2Fe-2S</keyword>
<evidence type="ECO:0000259" key="5">
    <source>
        <dbReference type="PROSITE" id="PS51296"/>
    </source>
</evidence>
<evidence type="ECO:0000313" key="7">
    <source>
        <dbReference type="Proteomes" id="UP001302494"/>
    </source>
</evidence>
<accession>A0AA96GHE4</accession>
<name>A0AA96GHE4_9BACT</name>
<feature type="domain" description="Rieske" evidence="5">
    <location>
        <begin position="4"/>
        <end position="99"/>
    </location>
</feature>
<gene>
    <name evidence="6" type="ORF">PQG83_01385</name>
</gene>
<dbReference type="PANTHER" id="PTHR21496:SF23">
    <property type="entry name" value="3-PHENYLPROPIONATE_CINNAMIC ACID DIOXYGENASE FERREDOXIN SUBUNIT"/>
    <property type="match status" value="1"/>
</dbReference>
<dbReference type="SUPFAM" id="SSF50022">
    <property type="entry name" value="ISP domain"/>
    <property type="match status" value="1"/>
</dbReference>
<dbReference type="GO" id="GO:0046872">
    <property type="term" value="F:metal ion binding"/>
    <property type="evidence" value="ECO:0007669"/>
    <property type="project" value="UniProtKB-KW"/>
</dbReference>
<dbReference type="InterPro" id="IPR036922">
    <property type="entry name" value="Rieske_2Fe-2S_sf"/>
</dbReference>
<dbReference type="RefSeq" id="WP_312745902.1">
    <property type="nucleotide sequence ID" value="NZ_CP116968.1"/>
</dbReference>
<evidence type="ECO:0000256" key="1">
    <source>
        <dbReference type="ARBA" id="ARBA00022714"/>
    </source>
</evidence>
<dbReference type="Proteomes" id="UP001302494">
    <property type="component" value="Chromosome"/>
</dbReference>
<dbReference type="PANTHER" id="PTHR21496">
    <property type="entry name" value="FERREDOXIN-RELATED"/>
    <property type="match status" value="1"/>
</dbReference>
<sequence length="102" mass="11043">MSELVCIAKIDEVEEGKGMVVEAGEKCLAVFKLDGAFHVIDNTCLHRGGPLGEGDVEGETVSCPWHGWEYNVKTGHCLTNPSSHVRSYPTVVEDGEVKVDLS</sequence>
<dbReference type="AlphaFoldDB" id="A0AA96GHE4"/>